<evidence type="ECO:0000313" key="2">
    <source>
        <dbReference type="Proteomes" id="UP000662747"/>
    </source>
</evidence>
<dbReference type="PANTHER" id="PTHR43434">
    <property type="entry name" value="PHOSPHOGLYCOLATE PHOSPHATASE"/>
    <property type="match status" value="1"/>
</dbReference>
<dbReference type="Gene3D" id="3.40.50.1000">
    <property type="entry name" value="HAD superfamily/HAD-like"/>
    <property type="match status" value="1"/>
</dbReference>
<reference evidence="1 2" key="1">
    <citation type="submission" date="2021-02" db="EMBL/GenBank/DDBJ databases">
        <title>De Novo genome assembly of isolated myxobacteria.</title>
        <authorList>
            <person name="Stevens D.C."/>
        </authorList>
    </citation>
    <scope>NUCLEOTIDE SEQUENCE [LARGE SCALE GENOMIC DNA]</scope>
    <source>
        <strain evidence="2">SCPEA02</strain>
    </source>
</reference>
<dbReference type="Pfam" id="PF13419">
    <property type="entry name" value="HAD_2"/>
    <property type="match status" value="1"/>
</dbReference>
<dbReference type="SFLD" id="SFLDG01129">
    <property type="entry name" value="C1.5:_HAD__Beta-PGM__Phosphata"/>
    <property type="match status" value="1"/>
</dbReference>
<organism evidence="1 2">
    <name type="scientific">Pyxidicoccus parkwayensis</name>
    <dbReference type="NCBI Taxonomy" id="2813578"/>
    <lineage>
        <taxon>Bacteria</taxon>
        <taxon>Pseudomonadati</taxon>
        <taxon>Myxococcota</taxon>
        <taxon>Myxococcia</taxon>
        <taxon>Myxococcales</taxon>
        <taxon>Cystobacterineae</taxon>
        <taxon>Myxococcaceae</taxon>
        <taxon>Pyxidicoccus</taxon>
    </lineage>
</organism>
<dbReference type="EMBL" id="CP071090">
    <property type="protein sequence ID" value="QSQ25569.1"/>
    <property type="molecule type" value="Genomic_DNA"/>
</dbReference>
<dbReference type="PANTHER" id="PTHR43434:SF13">
    <property type="entry name" value="PHOSPHOGLYCOLATE PHOSPHATASE"/>
    <property type="match status" value="1"/>
</dbReference>
<name>A0ABX7P500_9BACT</name>
<gene>
    <name evidence="1" type="ORF">JY651_11820</name>
</gene>
<dbReference type="Gene3D" id="1.10.150.240">
    <property type="entry name" value="Putative phosphatase, domain 2"/>
    <property type="match status" value="1"/>
</dbReference>
<dbReference type="InterPro" id="IPR041492">
    <property type="entry name" value="HAD_2"/>
</dbReference>
<evidence type="ECO:0000313" key="1">
    <source>
        <dbReference type="EMBL" id="QSQ25569.1"/>
    </source>
</evidence>
<dbReference type="InterPro" id="IPR036412">
    <property type="entry name" value="HAD-like_sf"/>
</dbReference>
<dbReference type="InterPro" id="IPR023214">
    <property type="entry name" value="HAD_sf"/>
</dbReference>
<sequence>MITHVVFDFDGTLADSKEVVIRLYNELAEKHHYGKLTADNVEELRGLSILERCKRLKVPPYRLPSLVVQVGRSLRAAMHLIEFNAGIPELLKELRDRGLHILILSSNREENIRAFLRNHSAENLVEGIHCSSSLFGKARLLRAMMKRTGLQREHFVYVGDEQRDIAACREVGVKVIAVRWGADTLELLRQAGPDHIAERPMEVAECVSRWSAQAR</sequence>
<accession>A0ABX7P500</accession>
<dbReference type="SFLD" id="SFLDS00003">
    <property type="entry name" value="Haloacid_Dehalogenase"/>
    <property type="match status" value="1"/>
</dbReference>
<dbReference type="InterPro" id="IPR023198">
    <property type="entry name" value="PGP-like_dom2"/>
</dbReference>
<keyword evidence="2" id="KW-1185">Reference proteome</keyword>
<protein>
    <submittedName>
        <fullName evidence="1">HAD hydrolase-like protein</fullName>
    </submittedName>
</protein>
<dbReference type="Proteomes" id="UP000662747">
    <property type="component" value="Chromosome"/>
</dbReference>
<dbReference type="RefSeq" id="WP_206727124.1">
    <property type="nucleotide sequence ID" value="NZ_CP071090.1"/>
</dbReference>
<dbReference type="SUPFAM" id="SSF56784">
    <property type="entry name" value="HAD-like"/>
    <property type="match status" value="1"/>
</dbReference>
<proteinExistence type="predicted"/>
<dbReference type="InterPro" id="IPR050155">
    <property type="entry name" value="HAD-like_hydrolase_sf"/>
</dbReference>